<reference evidence="3" key="1">
    <citation type="submission" date="2018-06" db="EMBL/GenBank/DDBJ databases">
        <authorList>
            <person name="Zhirakovskaya E."/>
        </authorList>
    </citation>
    <scope>NUCLEOTIDE SEQUENCE</scope>
</reference>
<dbReference type="Gene3D" id="3.30.565.10">
    <property type="entry name" value="Histidine kinase-like ATPase, C-terminal domain"/>
    <property type="match status" value="1"/>
</dbReference>
<feature type="transmembrane region" description="Helical" evidence="1">
    <location>
        <begin position="151"/>
        <end position="171"/>
    </location>
</feature>
<keyword evidence="1" id="KW-0812">Transmembrane</keyword>
<name>A0A3B0ZI53_9ZZZZ</name>
<dbReference type="InterPro" id="IPR036890">
    <property type="entry name" value="HATPase_C_sf"/>
</dbReference>
<feature type="transmembrane region" description="Helical" evidence="1">
    <location>
        <begin position="110"/>
        <end position="131"/>
    </location>
</feature>
<dbReference type="GO" id="GO:0000155">
    <property type="term" value="F:phosphorelay sensor kinase activity"/>
    <property type="evidence" value="ECO:0007669"/>
    <property type="project" value="InterPro"/>
</dbReference>
<keyword evidence="1" id="KW-0472">Membrane</keyword>
<organism evidence="3">
    <name type="scientific">hydrothermal vent metagenome</name>
    <dbReference type="NCBI Taxonomy" id="652676"/>
    <lineage>
        <taxon>unclassified sequences</taxon>
        <taxon>metagenomes</taxon>
        <taxon>ecological metagenomes</taxon>
    </lineage>
</organism>
<dbReference type="Pfam" id="PF06580">
    <property type="entry name" value="His_kinase"/>
    <property type="match status" value="1"/>
</dbReference>
<dbReference type="AlphaFoldDB" id="A0A3B0ZI53"/>
<feature type="transmembrane region" description="Helical" evidence="1">
    <location>
        <begin position="48"/>
        <end position="66"/>
    </location>
</feature>
<evidence type="ECO:0000256" key="1">
    <source>
        <dbReference type="SAM" id="Phobius"/>
    </source>
</evidence>
<feature type="domain" description="Signal transduction histidine kinase internal region" evidence="2">
    <location>
        <begin position="186"/>
        <end position="264"/>
    </location>
</feature>
<feature type="transmembrane region" description="Helical" evidence="1">
    <location>
        <begin position="78"/>
        <end position="98"/>
    </location>
</feature>
<dbReference type="InterPro" id="IPR010559">
    <property type="entry name" value="Sig_transdc_His_kin_internal"/>
</dbReference>
<keyword evidence="1" id="KW-1133">Transmembrane helix</keyword>
<protein>
    <recommendedName>
        <fullName evidence="2">Signal transduction histidine kinase internal region domain-containing protein</fullName>
    </recommendedName>
</protein>
<accession>A0A3B0ZI53</accession>
<dbReference type="EMBL" id="UOFQ01000081">
    <property type="protein sequence ID" value="VAW87923.1"/>
    <property type="molecule type" value="Genomic_DNA"/>
</dbReference>
<dbReference type="SUPFAM" id="SSF55874">
    <property type="entry name" value="ATPase domain of HSP90 chaperone/DNA topoisomerase II/histidine kinase"/>
    <property type="match status" value="1"/>
</dbReference>
<dbReference type="InterPro" id="IPR050640">
    <property type="entry name" value="Bact_2-comp_sensor_kinase"/>
</dbReference>
<evidence type="ECO:0000313" key="3">
    <source>
        <dbReference type="EMBL" id="VAW87923.1"/>
    </source>
</evidence>
<dbReference type="PANTHER" id="PTHR34220:SF7">
    <property type="entry name" value="SENSOR HISTIDINE KINASE YPDA"/>
    <property type="match status" value="1"/>
</dbReference>
<dbReference type="GO" id="GO:0016020">
    <property type="term" value="C:membrane"/>
    <property type="evidence" value="ECO:0007669"/>
    <property type="project" value="InterPro"/>
</dbReference>
<sequence>MVDFRGELSSYQIINIADATMKPEQQPSSQQPSLDDELFLPDFCNIRVIFLLVLIAELLAFVLALAPQVSNNNLWERLGIISMFVQWVTLVNAALLCGLRAHFKKQTHTVVATTSFIIILLVTALLTEVTMKLALFVGLESALPTASHTDFLFHNVAISAIVSVIALRYFYMQHQLTRRIKAESHARFEALQARIRPHFLFNCMNTIASLTRTQPALAEEVTEDLADLFRMSLADVGNQISINDELALCRRYLNIEKLRLGKRLNLNWKVDKLPDAATLPSLTLQPLLENAVYYGIEPHQQPGTIEISGKYVGDAIEFMISNPAPQSRSSRRDGNHMALDNIRERLKATYGEEASLTSETVGGQYYVAIRFPVSGAAS</sequence>
<evidence type="ECO:0000259" key="2">
    <source>
        <dbReference type="Pfam" id="PF06580"/>
    </source>
</evidence>
<dbReference type="PANTHER" id="PTHR34220">
    <property type="entry name" value="SENSOR HISTIDINE KINASE YPDA"/>
    <property type="match status" value="1"/>
</dbReference>
<proteinExistence type="predicted"/>
<gene>
    <name evidence="3" type="ORF">MNBD_GAMMA17-1750</name>
</gene>